<dbReference type="InterPro" id="IPR006664">
    <property type="entry name" value="OMP_bac"/>
</dbReference>
<reference evidence="8 9" key="1">
    <citation type="submission" date="2021-05" db="EMBL/GenBank/DDBJ databases">
        <title>Novel species in genus Cellulomonas.</title>
        <authorList>
            <person name="Zhang G."/>
        </authorList>
    </citation>
    <scope>NUCLEOTIDE SEQUENCE [LARGE SCALE GENOMIC DNA]</scope>
    <source>
        <strain evidence="9">zg-ZUI222</strain>
    </source>
</reference>
<feature type="region of interest" description="Disordered" evidence="5">
    <location>
        <begin position="197"/>
        <end position="221"/>
    </location>
</feature>
<evidence type="ECO:0000313" key="9">
    <source>
        <dbReference type="Proteomes" id="UP000677804"/>
    </source>
</evidence>
<evidence type="ECO:0000313" key="8">
    <source>
        <dbReference type="EMBL" id="QVI62501.1"/>
    </source>
</evidence>
<feature type="compositionally biased region" description="Low complexity" evidence="5">
    <location>
        <begin position="456"/>
        <end position="467"/>
    </location>
</feature>
<keyword evidence="2 4" id="KW-0472">Membrane</keyword>
<sequence length="552" mass="57028">MRAARRRRPARAGLVVVLVAVLLAACTGGGATPDGETDGTPTADPGPRPEDVVASEVVVTSEAEVRVDVHPVVRVGDLAVLTLDLIPPDPFPETGRVHVHGWDVDGLTYHLTSEAPSNVRLVDLVRDVVLHGGTDGEGAPVVAPEGWATLRDPAGTRLQIPFAAPHPDADEVALFLPGAPLVAAVPVIDGDVPASVRPASAAAPTGTPGASGSATASASPAPAPEVLDLDAVVAAPVFPLESTSIELAGAVTTVESQERVDVSLGSDVLFEFDQDVLTPAADEALRLVAQRLTERAPGDVTVVGHTDDQGDEAYNADLSQRRARTVADALGALVDPASYPMGVEGRGESEPVAPNTSDEDRALNRRVTVTLTSTMVTRTELTTGGELPPFGQEGQVGTAGTPLPVDALIDWEVEATARRVHGHVVVDLVARNVDDRSSSGAKIGSLDGGDRGRGEGTTAPSASSSGTILHGATRVLPLDYRTGVSERHPGGEWFALADLTVGGDMDPGQARTFSFVYPELDVDTVTFQAGTGRSSSYDFRILDIPVAAEGTG</sequence>
<dbReference type="PANTHER" id="PTHR30329">
    <property type="entry name" value="STATOR ELEMENT OF FLAGELLAR MOTOR COMPLEX"/>
    <property type="match status" value="1"/>
</dbReference>
<dbReference type="PANTHER" id="PTHR30329:SF21">
    <property type="entry name" value="LIPOPROTEIN YIAD-RELATED"/>
    <property type="match status" value="1"/>
</dbReference>
<gene>
    <name evidence="8" type="ORF">KG103_00620</name>
</gene>
<feature type="chain" id="PRO_5047270709" evidence="6">
    <location>
        <begin position="32"/>
        <end position="552"/>
    </location>
</feature>
<dbReference type="PRINTS" id="PR01021">
    <property type="entry name" value="OMPADOMAIN"/>
</dbReference>
<organism evidence="8 9">
    <name type="scientific">Cellulomonas wangleii</name>
    <dbReference type="NCBI Taxonomy" id="2816956"/>
    <lineage>
        <taxon>Bacteria</taxon>
        <taxon>Bacillati</taxon>
        <taxon>Actinomycetota</taxon>
        <taxon>Actinomycetes</taxon>
        <taxon>Micrococcales</taxon>
        <taxon>Cellulomonadaceae</taxon>
        <taxon>Cellulomonas</taxon>
    </lineage>
</organism>
<evidence type="ECO:0000256" key="6">
    <source>
        <dbReference type="SAM" id="SignalP"/>
    </source>
</evidence>
<feature type="region of interest" description="Disordered" evidence="5">
    <location>
        <begin position="436"/>
        <end position="468"/>
    </location>
</feature>
<keyword evidence="9" id="KW-1185">Reference proteome</keyword>
<keyword evidence="3" id="KW-0998">Cell outer membrane</keyword>
<feature type="signal peptide" evidence="6">
    <location>
        <begin position="1"/>
        <end position="31"/>
    </location>
</feature>
<dbReference type="InterPro" id="IPR006665">
    <property type="entry name" value="OmpA-like"/>
</dbReference>
<dbReference type="CDD" id="cd07185">
    <property type="entry name" value="OmpA_C-like"/>
    <property type="match status" value="1"/>
</dbReference>
<evidence type="ECO:0000259" key="7">
    <source>
        <dbReference type="PROSITE" id="PS51123"/>
    </source>
</evidence>
<proteinExistence type="predicted"/>
<evidence type="ECO:0000256" key="4">
    <source>
        <dbReference type="PROSITE-ProRule" id="PRU00473"/>
    </source>
</evidence>
<keyword evidence="6" id="KW-0732">Signal</keyword>
<dbReference type="InterPro" id="IPR036737">
    <property type="entry name" value="OmpA-like_sf"/>
</dbReference>
<accession>A0ABX8D7M8</accession>
<dbReference type="Pfam" id="PF00691">
    <property type="entry name" value="OmpA"/>
    <property type="match status" value="1"/>
</dbReference>
<evidence type="ECO:0000256" key="1">
    <source>
        <dbReference type="ARBA" id="ARBA00004442"/>
    </source>
</evidence>
<dbReference type="PROSITE" id="PS51257">
    <property type="entry name" value="PROKAR_LIPOPROTEIN"/>
    <property type="match status" value="1"/>
</dbReference>
<dbReference type="PROSITE" id="PS51123">
    <property type="entry name" value="OMPA_2"/>
    <property type="match status" value="1"/>
</dbReference>
<dbReference type="EMBL" id="CP074405">
    <property type="protein sequence ID" value="QVI62501.1"/>
    <property type="molecule type" value="Genomic_DNA"/>
</dbReference>
<dbReference type="Proteomes" id="UP000677804">
    <property type="component" value="Chromosome"/>
</dbReference>
<dbReference type="Gene3D" id="3.30.1330.60">
    <property type="entry name" value="OmpA-like domain"/>
    <property type="match status" value="1"/>
</dbReference>
<comment type="subcellular location">
    <subcellularLocation>
        <location evidence="1">Cell outer membrane</location>
    </subcellularLocation>
</comment>
<name>A0ABX8D7M8_9CELL</name>
<evidence type="ECO:0000256" key="3">
    <source>
        <dbReference type="ARBA" id="ARBA00023237"/>
    </source>
</evidence>
<dbReference type="InterPro" id="IPR050330">
    <property type="entry name" value="Bact_OuterMem_StrucFunc"/>
</dbReference>
<evidence type="ECO:0000256" key="2">
    <source>
        <dbReference type="ARBA" id="ARBA00023136"/>
    </source>
</evidence>
<feature type="region of interest" description="Disordered" evidence="5">
    <location>
        <begin position="29"/>
        <end position="49"/>
    </location>
</feature>
<evidence type="ECO:0000256" key="5">
    <source>
        <dbReference type="SAM" id="MobiDB-lite"/>
    </source>
</evidence>
<feature type="domain" description="OmpA-like" evidence="7">
    <location>
        <begin position="257"/>
        <end position="375"/>
    </location>
</feature>
<dbReference type="SUPFAM" id="SSF103088">
    <property type="entry name" value="OmpA-like"/>
    <property type="match status" value="1"/>
</dbReference>
<dbReference type="RefSeq" id="WP_207340162.1">
    <property type="nucleotide sequence ID" value="NZ_CP074405.1"/>
</dbReference>
<protein>
    <submittedName>
        <fullName evidence="8">OmpA family protein</fullName>
    </submittedName>
</protein>